<protein>
    <submittedName>
        <fullName evidence="1">Uncharacterized protein</fullName>
    </submittedName>
</protein>
<name>A0A5Q0HCY2_SACSY</name>
<evidence type="ECO:0000313" key="1">
    <source>
        <dbReference type="EMBL" id="QFZ23733.1"/>
    </source>
</evidence>
<sequence>MPNIESALKEVYPGLTDDDCRQVAAMVYRQVVQGLAQGKLVALVENSPNGRYLVRALQIEKYVEEHRRRRA</sequence>
<reference evidence="2" key="1">
    <citation type="journal article" date="2021" name="Curr. Microbiol.">
        <title>Complete genome of nocamycin-producing strain Saccharothrix syringae NRRL B-16468 reveals the biosynthetic potential for secondary metabolites.</title>
        <authorList>
            <person name="Mo X."/>
            <person name="Yang S."/>
        </authorList>
    </citation>
    <scope>NUCLEOTIDE SEQUENCE [LARGE SCALE GENOMIC DNA]</scope>
    <source>
        <strain evidence="2">ATCC 51364 / DSM 43886 / JCM 6844 / KCTC 9398 / NBRC 14523 / NRRL B-16468 / INA 2240</strain>
    </source>
</reference>
<proteinExistence type="predicted"/>
<accession>A0A5Q0HCY2</accession>
<gene>
    <name evidence="1" type="ORF">EKG83_45470</name>
</gene>
<dbReference type="EMBL" id="CP034550">
    <property type="protein sequence ID" value="QFZ23733.1"/>
    <property type="molecule type" value="Genomic_DNA"/>
</dbReference>
<dbReference type="AlphaFoldDB" id="A0A5Q0HCY2"/>
<dbReference type="RefSeq" id="WP_153278824.1">
    <property type="nucleotide sequence ID" value="NZ_CP034550.1"/>
</dbReference>
<organism evidence="1 2">
    <name type="scientific">Saccharothrix syringae</name>
    <name type="common">Nocardiopsis syringae</name>
    <dbReference type="NCBI Taxonomy" id="103733"/>
    <lineage>
        <taxon>Bacteria</taxon>
        <taxon>Bacillati</taxon>
        <taxon>Actinomycetota</taxon>
        <taxon>Actinomycetes</taxon>
        <taxon>Pseudonocardiales</taxon>
        <taxon>Pseudonocardiaceae</taxon>
        <taxon>Saccharothrix</taxon>
    </lineage>
</organism>
<dbReference type="OrthoDB" id="9938433at2"/>
<dbReference type="Proteomes" id="UP000325787">
    <property type="component" value="Chromosome"/>
</dbReference>
<dbReference type="KEGG" id="ssyi:EKG83_45470"/>
<evidence type="ECO:0000313" key="2">
    <source>
        <dbReference type="Proteomes" id="UP000325787"/>
    </source>
</evidence>
<keyword evidence="2" id="KW-1185">Reference proteome</keyword>